<evidence type="ECO:0000256" key="2">
    <source>
        <dbReference type="ARBA" id="ARBA00008072"/>
    </source>
</evidence>
<keyword evidence="6" id="KW-0560">Oxidoreductase</keyword>
<dbReference type="AlphaFoldDB" id="A0A1H1UXR3"/>
<dbReference type="InterPro" id="IPR011032">
    <property type="entry name" value="GroES-like_sf"/>
</dbReference>
<dbReference type="Gene3D" id="3.90.180.10">
    <property type="entry name" value="Medium-chain alcohol dehydrogenases, catalytic domain"/>
    <property type="match status" value="1"/>
</dbReference>
<dbReference type="SUPFAM" id="SSF50129">
    <property type="entry name" value="GroES-like"/>
    <property type="match status" value="1"/>
</dbReference>
<sequence length="350" mass="36216">MLMKALRYVEIGKPPVVVDIPIPKPGPGQVLLKVTAGGVCHSDDYVMGLPEKDYHEQGYPLPLTLGHEGAGIVHEVGEGVDSTLKVGDAVAVYGPWGCGRCHNCSMGKENYCTNAAAEGIRPPGLGSQGSMAEYMIVDDARHLVPLGDLDPVQNVSLTDAGLTPYHAIKNSLPKLGAGTVAVVIGTGGLGHVGIQILKAISGATVIALDVNDEKLKLATEVGADHVLISDASAAEKIRELTGGLGANAVFDFVGANPTIALAQSVAALEADITIVGIGGGSMTLGFGSIAYDAAVRIPYWGSRAELIEVLDLARAGKIHVQTESYTLDDGPKAYEDLASNSIRGRAVIVP</sequence>
<dbReference type="InterPro" id="IPR020843">
    <property type="entry name" value="ER"/>
</dbReference>
<comment type="catalytic activity">
    <reaction evidence="7">
        <text>a secondary alcohol + NAD(+) = a ketone + NADH + H(+)</text>
        <dbReference type="Rhea" id="RHEA:10740"/>
        <dbReference type="ChEBI" id="CHEBI:15378"/>
        <dbReference type="ChEBI" id="CHEBI:17087"/>
        <dbReference type="ChEBI" id="CHEBI:35681"/>
        <dbReference type="ChEBI" id="CHEBI:57540"/>
        <dbReference type="ChEBI" id="CHEBI:57945"/>
        <dbReference type="EC" id="1.1.1.1"/>
    </reaction>
</comment>
<evidence type="ECO:0000313" key="12">
    <source>
        <dbReference type="Proteomes" id="UP000182126"/>
    </source>
</evidence>
<dbReference type="PROSITE" id="PS00059">
    <property type="entry name" value="ADH_ZINC"/>
    <property type="match status" value="1"/>
</dbReference>
<keyword evidence="4 9" id="KW-0479">Metal-binding</keyword>
<dbReference type="Gene3D" id="3.40.50.720">
    <property type="entry name" value="NAD(P)-binding Rossmann-like Domain"/>
    <property type="match status" value="1"/>
</dbReference>
<evidence type="ECO:0000256" key="4">
    <source>
        <dbReference type="ARBA" id="ARBA00022723"/>
    </source>
</evidence>
<dbReference type="EC" id="1.1.1.1" evidence="3"/>
<dbReference type="InterPro" id="IPR036291">
    <property type="entry name" value="NAD(P)-bd_dom_sf"/>
</dbReference>
<dbReference type="PANTHER" id="PTHR42940:SF8">
    <property type="entry name" value="VACUOLAR PROTEIN SORTING-ASSOCIATED PROTEIN 11"/>
    <property type="match status" value="1"/>
</dbReference>
<evidence type="ECO:0000256" key="1">
    <source>
        <dbReference type="ARBA" id="ARBA00001947"/>
    </source>
</evidence>
<dbReference type="InterPro" id="IPR013154">
    <property type="entry name" value="ADH-like_N"/>
</dbReference>
<dbReference type="InterPro" id="IPR002328">
    <property type="entry name" value="ADH_Zn_CS"/>
</dbReference>
<dbReference type="Pfam" id="PF00107">
    <property type="entry name" value="ADH_zinc_N"/>
    <property type="match status" value="1"/>
</dbReference>
<organism evidence="11 12">
    <name type="scientific">Microbacterium paraoxydans</name>
    <dbReference type="NCBI Taxonomy" id="199592"/>
    <lineage>
        <taxon>Bacteria</taxon>
        <taxon>Bacillati</taxon>
        <taxon>Actinomycetota</taxon>
        <taxon>Actinomycetes</taxon>
        <taxon>Micrococcales</taxon>
        <taxon>Microbacteriaceae</taxon>
        <taxon>Microbacterium</taxon>
    </lineage>
</organism>
<evidence type="ECO:0000256" key="9">
    <source>
        <dbReference type="RuleBase" id="RU361277"/>
    </source>
</evidence>
<comment type="cofactor">
    <cofactor evidence="1 9">
        <name>Zn(2+)</name>
        <dbReference type="ChEBI" id="CHEBI:29105"/>
    </cofactor>
</comment>
<feature type="domain" description="Enoyl reductase (ER)" evidence="10">
    <location>
        <begin position="4"/>
        <end position="348"/>
    </location>
</feature>
<dbReference type="CDD" id="cd05284">
    <property type="entry name" value="arabinose_DH_like"/>
    <property type="match status" value="1"/>
</dbReference>
<evidence type="ECO:0000256" key="7">
    <source>
        <dbReference type="ARBA" id="ARBA00049164"/>
    </source>
</evidence>
<comment type="catalytic activity">
    <reaction evidence="8">
        <text>a primary alcohol + NAD(+) = an aldehyde + NADH + H(+)</text>
        <dbReference type="Rhea" id="RHEA:10736"/>
        <dbReference type="ChEBI" id="CHEBI:15378"/>
        <dbReference type="ChEBI" id="CHEBI:15734"/>
        <dbReference type="ChEBI" id="CHEBI:17478"/>
        <dbReference type="ChEBI" id="CHEBI:57540"/>
        <dbReference type="ChEBI" id="CHEBI:57945"/>
        <dbReference type="EC" id="1.1.1.1"/>
    </reaction>
</comment>
<reference evidence="11 12" key="1">
    <citation type="submission" date="2016-10" db="EMBL/GenBank/DDBJ databases">
        <authorList>
            <person name="de Groot N.N."/>
        </authorList>
    </citation>
    <scope>NUCLEOTIDE SEQUENCE [LARGE SCALE GENOMIC DNA]</scope>
    <source>
        <strain evidence="11 12">DSM 15019</strain>
    </source>
</reference>
<gene>
    <name evidence="11" type="ORF">SAMN04489809_2639</name>
</gene>
<dbReference type="PANTHER" id="PTHR42940">
    <property type="entry name" value="ALCOHOL DEHYDROGENASE 1-RELATED"/>
    <property type="match status" value="1"/>
</dbReference>
<comment type="similarity">
    <text evidence="2 9">Belongs to the zinc-containing alcohol dehydrogenase family.</text>
</comment>
<accession>A0A1H1UXR3</accession>
<proteinExistence type="inferred from homology"/>
<protein>
    <recommendedName>
        <fullName evidence="3">alcohol dehydrogenase</fullName>
        <ecNumber evidence="3">1.1.1.1</ecNumber>
    </recommendedName>
</protein>
<dbReference type="InterPro" id="IPR013149">
    <property type="entry name" value="ADH-like_C"/>
</dbReference>
<evidence type="ECO:0000256" key="3">
    <source>
        <dbReference type="ARBA" id="ARBA00013190"/>
    </source>
</evidence>
<dbReference type="Pfam" id="PF08240">
    <property type="entry name" value="ADH_N"/>
    <property type="match status" value="1"/>
</dbReference>
<dbReference type="eggNOG" id="COG1064">
    <property type="taxonomic scope" value="Bacteria"/>
</dbReference>
<dbReference type="Proteomes" id="UP000182126">
    <property type="component" value="Chromosome I"/>
</dbReference>
<name>A0A1H1UXR3_9MICO</name>
<evidence type="ECO:0000259" key="10">
    <source>
        <dbReference type="SMART" id="SM00829"/>
    </source>
</evidence>
<evidence type="ECO:0000256" key="6">
    <source>
        <dbReference type="ARBA" id="ARBA00023002"/>
    </source>
</evidence>
<keyword evidence="5 9" id="KW-0862">Zinc</keyword>
<evidence type="ECO:0000256" key="8">
    <source>
        <dbReference type="ARBA" id="ARBA00049243"/>
    </source>
</evidence>
<dbReference type="GO" id="GO:0004022">
    <property type="term" value="F:alcohol dehydrogenase (NAD+) activity"/>
    <property type="evidence" value="ECO:0007669"/>
    <property type="project" value="UniProtKB-EC"/>
</dbReference>
<dbReference type="SMART" id="SM00829">
    <property type="entry name" value="PKS_ER"/>
    <property type="match status" value="1"/>
</dbReference>
<dbReference type="EMBL" id="LT629770">
    <property type="protein sequence ID" value="SDS77140.1"/>
    <property type="molecule type" value="Genomic_DNA"/>
</dbReference>
<dbReference type="SUPFAM" id="SSF51735">
    <property type="entry name" value="NAD(P)-binding Rossmann-fold domains"/>
    <property type="match status" value="1"/>
</dbReference>
<evidence type="ECO:0000313" key="11">
    <source>
        <dbReference type="EMBL" id="SDS77140.1"/>
    </source>
</evidence>
<dbReference type="GO" id="GO:0008270">
    <property type="term" value="F:zinc ion binding"/>
    <property type="evidence" value="ECO:0007669"/>
    <property type="project" value="InterPro"/>
</dbReference>
<evidence type="ECO:0000256" key="5">
    <source>
        <dbReference type="ARBA" id="ARBA00022833"/>
    </source>
</evidence>